<dbReference type="AlphaFoldDB" id="A0A919RF40"/>
<evidence type="ECO:0000313" key="3">
    <source>
        <dbReference type="Proteomes" id="UP000606172"/>
    </source>
</evidence>
<feature type="transmembrane region" description="Helical" evidence="1">
    <location>
        <begin position="51"/>
        <end position="68"/>
    </location>
</feature>
<keyword evidence="1" id="KW-0812">Transmembrane</keyword>
<feature type="transmembrane region" description="Helical" evidence="1">
    <location>
        <begin position="193"/>
        <end position="211"/>
    </location>
</feature>
<dbReference type="EMBL" id="BOOW01000018">
    <property type="protein sequence ID" value="GII92557.1"/>
    <property type="molecule type" value="Genomic_DNA"/>
</dbReference>
<feature type="transmembrane region" description="Helical" evidence="1">
    <location>
        <begin position="160"/>
        <end position="181"/>
    </location>
</feature>
<accession>A0A919RF40</accession>
<keyword evidence="3" id="KW-1185">Reference proteome</keyword>
<feature type="transmembrane region" description="Helical" evidence="1">
    <location>
        <begin position="25"/>
        <end position="45"/>
    </location>
</feature>
<protein>
    <submittedName>
        <fullName evidence="2">Uncharacterized protein</fullName>
    </submittedName>
</protein>
<evidence type="ECO:0000313" key="2">
    <source>
        <dbReference type="EMBL" id="GII92557.1"/>
    </source>
</evidence>
<gene>
    <name evidence="2" type="ORF">Ssi02_27880</name>
</gene>
<comment type="caution">
    <text evidence="2">The sequence shown here is derived from an EMBL/GenBank/DDBJ whole genome shotgun (WGS) entry which is preliminary data.</text>
</comment>
<keyword evidence="1" id="KW-0472">Membrane</keyword>
<dbReference type="Proteomes" id="UP000606172">
    <property type="component" value="Unassembled WGS sequence"/>
</dbReference>
<organism evidence="2 3">
    <name type="scientific">Sinosporangium siamense</name>
    <dbReference type="NCBI Taxonomy" id="1367973"/>
    <lineage>
        <taxon>Bacteria</taxon>
        <taxon>Bacillati</taxon>
        <taxon>Actinomycetota</taxon>
        <taxon>Actinomycetes</taxon>
        <taxon>Streptosporangiales</taxon>
        <taxon>Streptosporangiaceae</taxon>
        <taxon>Sinosporangium</taxon>
    </lineage>
</organism>
<sequence length="312" mass="32308">MTTTLTEEKTTPIATGLSPARRRGLALRGSAASLTVVTVLGHTVLGFEQAYAAPVAAVAAALIAELVLESVDARAHRRHPRYLMPFGRAVDFFLPSYCVGLLCAMLLYGTASLTPTVLAAVVAVGSAYVVRPRCLNPVALGVVAVLVLCPQADLAPPYQFTAWVSGVFDVIVPLGLLGLGVAPHVRLTGRMPLILAWAGGFAAQAVVRGLFTDVSAAGALLPMTGAMFVLFTTFVIVDPDTTPSRPLHQVAFGMSAAVVYGLLVHLHISNGLFVALLLVCAARGVGLAILARSRTGPDQIAPTAPALAGARS</sequence>
<feature type="transmembrane region" description="Helical" evidence="1">
    <location>
        <begin position="89"/>
        <end position="107"/>
    </location>
</feature>
<dbReference type="RefSeq" id="WP_204025469.1">
    <property type="nucleotide sequence ID" value="NZ_BOOW01000018.1"/>
</dbReference>
<keyword evidence="1" id="KW-1133">Transmembrane helix</keyword>
<evidence type="ECO:0000256" key="1">
    <source>
        <dbReference type="SAM" id="Phobius"/>
    </source>
</evidence>
<name>A0A919RF40_9ACTN</name>
<feature type="transmembrane region" description="Helical" evidence="1">
    <location>
        <begin position="137"/>
        <end position="154"/>
    </location>
</feature>
<feature type="transmembrane region" description="Helical" evidence="1">
    <location>
        <begin position="217"/>
        <end position="237"/>
    </location>
</feature>
<reference evidence="2" key="1">
    <citation type="submission" date="2021-01" db="EMBL/GenBank/DDBJ databases">
        <title>Whole genome shotgun sequence of Sinosporangium siamense NBRC 109515.</title>
        <authorList>
            <person name="Komaki H."/>
            <person name="Tamura T."/>
        </authorList>
    </citation>
    <scope>NUCLEOTIDE SEQUENCE</scope>
    <source>
        <strain evidence="2">NBRC 109515</strain>
    </source>
</reference>
<proteinExistence type="predicted"/>